<accession>A0A5J4X341</accession>
<dbReference type="Proteomes" id="UP000324800">
    <property type="component" value="Unassembled WGS sequence"/>
</dbReference>
<sequence>MKPGVISVPVVGPVDNYPFLPHKENLKIEGEVGNFHTFTNKTKEQTTISFDPAIKNGVVKFEVLNINNIQGIGIVDKPVTYFEKKQAPDANGKDKIIEFSNLGMIFHIEEYLNNLEGIQI</sequence>
<evidence type="ECO:0000313" key="1">
    <source>
        <dbReference type="EMBL" id="KAA6400889.1"/>
    </source>
</evidence>
<dbReference type="AlphaFoldDB" id="A0A5J4X341"/>
<organism evidence="1 2">
    <name type="scientific">Streblomastix strix</name>
    <dbReference type="NCBI Taxonomy" id="222440"/>
    <lineage>
        <taxon>Eukaryota</taxon>
        <taxon>Metamonada</taxon>
        <taxon>Preaxostyla</taxon>
        <taxon>Oxymonadida</taxon>
        <taxon>Streblomastigidae</taxon>
        <taxon>Streblomastix</taxon>
    </lineage>
</organism>
<evidence type="ECO:0000313" key="2">
    <source>
        <dbReference type="Proteomes" id="UP000324800"/>
    </source>
</evidence>
<reference evidence="1 2" key="1">
    <citation type="submission" date="2019-03" db="EMBL/GenBank/DDBJ databases">
        <title>Single cell metagenomics reveals metabolic interactions within the superorganism composed of flagellate Streblomastix strix and complex community of Bacteroidetes bacteria on its surface.</title>
        <authorList>
            <person name="Treitli S.C."/>
            <person name="Kolisko M."/>
            <person name="Husnik F."/>
            <person name="Keeling P."/>
            <person name="Hampl V."/>
        </authorList>
    </citation>
    <scope>NUCLEOTIDE SEQUENCE [LARGE SCALE GENOMIC DNA]</scope>
    <source>
        <strain evidence="1">ST1C</strain>
    </source>
</reference>
<proteinExistence type="predicted"/>
<comment type="caution">
    <text evidence="1">The sequence shown here is derived from an EMBL/GenBank/DDBJ whole genome shotgun (WGS) entry which is preliminary data.</text>
</comment>
<name>A0A5J4X341_9EUKA</name>
<protein>
    <submittedName>
        <fullName evidence="1">Uncharacterized protein</fullName>
    </submittedName>
</protein>
<dbReference type="EMBL" id="SNRW01000482">
    <property type="protein sequence ID" value="KAA6400889.1"/>
    <property type="molecule type" value="Genomic_DNA"/>
</dbReference>
<gene>
    <name evidence="1" type="ORF">EZS28_003582</name>
</gene>